<dbReference type="InterPro" id="IPR036291">
    <property type="entry name" value="NAD(P)-bd_dom_sf"/>
</dbReference>
<dbReference type="InterPro" id="IPR002347">
    <property type="entry name" value="SDR_fam"/>
</dbReference>
<dbReference type="InterPro" id="IPR051911">
    <property type="entry name" value="SDR_oxidoreductase"/>
</dbReference>
<keyword evidence="5" id="KW-1185">Reference proteome</keyword>
<keyword evidence="3" id="KW-0560">Oxidoreductase</keyword>
<evidence type="ECO:0000256" key="2">
    <source>
        <dbReference type="ARBA" id="ARBA00022857"/>
    </source>
</evidence>
<gene>
    <name evidence="4" type="ORF">NKR23_g2586</name>
</gene>
<comment type="similarity">
    <text evidence="1">Belongs to the short-chain dehydrogenases/reductases (SDR) family.</text>
</comment>
<dbReference type="EMBL" id="JANBVO010000005">
    <property type="protein sequence ID" value="KAJ9151859.1"/>
    <property type="molecule type" value="Genomic_DNA"/>
</dbReference>
<dbReference type="PRINTS" id="PR00081">
    <property type="entry name" value="GDHRDH"/>
</dbReference>
<evidence type="ECO:0000313" key="4">
    <source>
        <dbReference type="EMBL" id="KAJ9151859.1"/>
    </source>
</evidence>
<dbReference type="PROSITE" id="PS00061">
    <property type="entry name" value="ADH_SHORT"/>
    <property type="match status" value="1"/>
</dbReference>
<comment type="caution">
    <text evidence="4">The sequence shown here is derived from an EMBL/GenBank/DDBJ whole genome shotgun (WGS) entry which is preliminary data.</text>
</comment>
<dbReference type="AlphaFoldDB" id="A0AA38VMT2"/>
<accession>A0AA38VMT2</accession>
<dbReference type="PANTHER" id="PTHR43976">
    <property type="entry name" value="SHORT CHAIN DEHYDROGENASE"/>
    <property type="match status" value="1"/>
</dbReference>
<reference evidence="4" key="1">
    <citation type="submission" date="2022-07" db="EMBL/GenBank/DDBJ databases">
        <title>Fungi with potential for degradation of polypropylene.</title>
        <authorList>
            <person name="Gostincar C."/>
        </authorList>
    </citation>
    <scope>NUCLEOTIDE SEQUENCE</scope>
    <source>
        <strain evidence="4">EXF-13308</strain>
    </source>
</reference>
<dbReference type="PANTHER" id="PTHR43976:SF16">
    <property type="entry name" value="SHORT-CHAIN DEHYDROGENASE_REDUCTASE FAMILY PROTEIN"/>
    <property type="match status" value="1"/>
</dbReference>
<sequence length="291" mass="30360">MADIVFLLTAASSGFGKHVAQEALKRGHKVIATARDPSRLADLAAAGAHVMALDVTADEATLAAKLDEASRVYGKITHVVNAAGYVLEGAVEEASQEEIAASFNTNVFGVANITRAAAPHLRAAAASGAHCVLAHYGSLASWSSGPGVALYCSTKSAVSGMVEGIRAELAPFGVAVCAIEPGYFRTGFLNAGTGATVHRIKTARVLPVYEGTPVAQMRAMLDGVDEKQPGDPARGARVIVDVLTGTGCGEGRDVPVRLVLGSDCVQTIREKCRVTEELLREWEEVAKSTDF</sequence>
<evidence type="ECO:0000256" key="1">
    <source>
        <dbReference type="ARBA" id="ARBA00006484"/>
    </source>
</evidence>
<dbReference type="SUPFAM" id="SSF51735">
    <property type="entry name" value="NAD(P)-binding Rossmann-fold domains"/>
    <property type="match status" value="1"/>
</dbReference>
<keyword evidence="2" id="KW-0521">NADP</keyword>
<proteinExistence type="inferred from homology"/>
<dbReference type="Pfam" id="PF00106">
    <property type="entry name" value="adh_short"/>
    <property type="match status" value="1"/>
</dbReference>
<dbReference type="InterPro" id="IPR020904">
    <property type="entry name" value="Sc_DH/Rdtase_CS"/>
</dbReference>
<dbReference type="GO" id="GO:0016491">
    <property type="term" value="F:oxidoreductase activity"/>
    <property type="evidence" value="ECO:0007669"/>
    <property type="project" value="UniProtKB-KW"/>
</dbReference>
<name>A0AA38VMT2_9PEZI</name>
<protein>
    <submittedName>
        <fullName evidence="4">Short chain dehydrogenase</fullName>
    </submittedName>
</protein>
<dbReference type="Gene3D" id="3.40.50.720">
    <property type="entry name" value="NAD(P)-binding Rossmann-like Domain"/>
    <property type="match status" value="1"/>
</dbReference>
<evidence type="ECO:0000313" key="5">
    <source>
        <dbReference type="Proteomes" id="UP001174694"/>
    </source>
</evidence>
<dbReference type="Proteomes" id="UP001174694">
    <property type="component" value="Unassembled WGS sequence"/>
</dbReference>
<organism evidence="4 5">
    <name type="scientific">Pleurostoma richardsiae</name>
    <dbReference type="NCBI Taxonomy" id="41990"/>
    <lineage>
        <taxon>Eukaryota</taxon>
        <taxon>Fungi</taxon>
        <taxon>Dikarya</taxon>
        <taxon>Ascomycota</taxon>
        <taxon>Pezizomycotina</taxon>
        <taxon>Sordariomycetes</taxon>
        <taxon>Sordariomycetidae</taxon>
        <taxon>Calosphaeriales</taxon>
        <taxon>Pleurostomataceae</taxon>
        <taxon>Pleurostoma</taxon>
    </lineage>
</organism>
<evidence type="ECO:0000256" key="3">
    <source>
        <dbReference type="ARBA" id="ARBA00023002"/>
    </source>
</evidence>